<gene>
    <name evidence="3" type="ORF">UFOPK1358_00640</name>
    <name evidence="4" type="ORF">UFOPK2766_00398</name>
    <name evidence="5" type="ORF">UFOPK3519_00750</name>
</gene>
<keyword evidence="2" id="KW-1133">Transmembrane helix</keyword>
<keyword evidence="2" id="KW-0472">Membrane</keyword>
<sequence>MVLSALGFGYALFGRRPLPQPATGTGSGVPQDEFAEAIPSTSSSDRADAVEQADSDGVVITGRRARDVTITPAVRARSTLLLVLTVIGIAAIVGVVLSVVLVGVVFLVT</sequence>
<dbReference type="EMBL" id="CAEZSF010000044">
    <property type="protein sequence ID" value="CAB4534456.1"/>
    <property type="molecule type" value="Genomic_DNA"/>
</dbReference>
<dbReference type="EMBL" id="CAEZYU010000011">
    <property type="protein sequence ID" value="CAB4732322.1"/>
    <property type="molecule type" value="Genomic_DNA"/>
</dbReference>
<dbReference type="AlphaFoldDB" id="A0A6J6B6K3"/>
<proteinExistence type="predicted"/>
<name>A0A6J6B6K3_9ZZZZ</name>
<protein>
    <submittedName>
        <fullName evidence="3">Unannotated protein</fullName>
    </submittedName>
</protein>
<keyword evidence="2" id="KW-0812">Transmembrane</keyword>
<accession>A0A6J6B6K3</accession>
<organism evidence="3">
    <name type="scientific">freshwater metagenome</name>
    <dbReference type="NCBI Taxonomy" id="449393"/>
    <lineage>
        <taxon>unclassified sequences</taxon>
        <taxon>metagenomes</taxon>
        <taxon>ecological metagenomes</taxon>
    </lineage>
</organism>
<evidence type="ECO:0000313" key="3">
    <source>
        <dbReference type="EMBL" id="CAB4534456.1"/>
    </source>
</evidence>
<evidence type="ECO:0000313" key="4">
    <source>
        <dbReference type="EMBL" id="CAB4732322.1"/>
    </source>
</evidence>
<reference evidence="3" key="1">
    <citation type="submission" date="2020-05" db="EMBL/GenBank/DDBJ databases">
        <authorList>
            <person name="Chiriac C."/>
            <person name="Salcher M."/>
            <person name="Ghai R."/>
            <person name="Kavagutti S V."/>
        </authorList>
    </citation>
    <scope>NUCLEOTIDE SEQUENCE</scope>
</reference>
<evidence type="ECO:0000256" key="1">
    <source>
        <dbReference type="SAM" id="MobiDB-lite"/>
    </source>
</evidence>
<feature type="transmembrane region" description="Helical" evidence="2">
    <location>
        <begin position="80"/>
        <end position="108"/>
    </location>
</feature>
<evidence type="ECO:0000256" key="2">
    <source>
        <dbReference type="SAM" id="Phobius"/>
    </source>
</evidence>
<evidence type="ECO:0000313" key="5">
    <source>
        <dbReference type="EMBL" id="CAB4899193.1"/>
    </source>
</evidence>
<feature type="region of interest" description="Disordered" evidence="1">
    <location>
        <begin position="15"/>
        <end position="53"/>
    </location>
</feature>
<dbReference type="EMBL" id="CAFBMG010000044">
    <property type="protein sequence ID" value="CAB4899193.1"/>
    <property type="molecule type" value="Genomic_DNA"/>
</dbReference>